<comment type="caution">
    <text evidence="1">The sequence shown here is derived from an EMBL/GenBank/DDBJ whole genome shotgun (WGS) entry which is preliminary data.</text>
</comment>
<proteinExistence type="predicted"/>
<reference evidence="1" key="1">
    <citation type="thesis" date="2020" institute="ProQuest LLC" country="789 East Eisenhower Parkway, Ann Arbor, MI, USA">
        <title>Comparative Genomics and Chromosome Evolution.</title>
        <authorList>
            <person name="Mudd A.B."/>
        </authorList>
    </citation>
    <scope>NUCLEOTIDE SEQUENCE</scope>
    <source>
        <strain evidence="1">237g6f4</strain>
        <tissue evidence="1">Blood</tissue>
    </source>
</reference>
<organism evidence="1 2">
    <name type="scientific">Engystomops pustulosus</name>
    <name type="common">Tungara frog</name>
    <name type="synonym">Physalaemus pustulosus</name>
    <dbReference type="NCBI Taxonomy" id="76066"/>
    <lineage>
        <taxon>Eukaryota</taxon>
        <taxon>Metazoa</taxon>
        <taxon>Chordata</taxon>
        <taxon>Craniata</taxon>
        <taxon>Vertebrata</taxon>
        <taxon>Euteleostomi</taxon>
        <taxon>Amphibia</taxon>
        <taxon>Batrachia</taxon>
        <taxon>Anura</taxon>
        <taxon>Neobatrachia</taxon>
        <taxon>Hyloidea</taxon>
        <taxon>Leptodactylidae</taxon>
        <taxon>Leiuperinae</taxon>
        <taxon>Engystomops</taxon>
    </lineage>
</organism>
<sequence>MPPCFSSSLSLSRQEVLYLSTSCSNQNVYPSHCILSAVSTVWETADLLTTSHTVKWAEQRQRKIKRVWGTILPVLDDRFPLKMFHS</sequence>
<keyword evidence="2" id="KW-1185">Reference proteome</keyword>
<dbReference type="AlphaFoldDB" id="A0AAV7BF07"/>
<gene>
    <name evidence="1" type="ORF">GDO81_011553</name>
</gene>
<dbReference type="Proteomes" id="UP000824782">
    <property type="component" value="Unassembled WGS sequence"/>
</dbReference>
<dbReference type="EMBL" id="WNYA01000005">
    <property type="protein sequence ID" value="KAG8571197.1"/>
    <property type="molecule type" value="Genomic_DNA"/>
</dbReference>
<name>A0AAV7BF07_ENGPU</name>
<protein>
    <submittedName>
        <fullName evidence="1">Uncharacterized protein</fullName>
    </submittedName>
</protein>
<evidence type="ECO:0000313" key="1">
    <source>
        <dbReference type="EMBL" id="KAG8571197.1"/>
    </source>
</evidence>
<accession>A0AAV7BF07</accession>
<evidence type="ECO:0000313" key="2">
    <source>
        <dbReference type="Proteomes" id="UP000824782"/>
    </source>
</evidence>